<evidence type="ECO:0000313" key="1">
    <source>
        <dbReference type="EMBL" id="KAF8644717.1"/>
    </source>
</evidence>
<keyword evidence="2" id="KW-1185">Reference proteome</keyword>
<comment type="caution">
    <text evidence="1">The sequence shown here is derived from an EMBL/GenBank/DDBJ whole genome shotgun (WGS) entry which is preliminary data.</text>
</comment>
<reference evidence="1" key="1">
    <citation type="submission" date="2020-07" db="EMBL/GenBank/DDBJ databases">
        <title>Genome sequence and genetic diversity analysis of an under-domesticated orphan crop, white fonio (Digitaria exilis).</title>
        <authorList>
            <person name="Bennetzen J.L."/>
            <person name="Chen S."/>
            <person name="Ma X."/>
            <person name="Wang X."/>
            <person name="Yssel A.E.J."/>
            <person name="Chaluvadi S.R."/>
            <person name="Johnson M."/>
            <person name="Gangashetty P."/>
            <person name="Hamidou F."/>
            <person name="Sanogo M.D."/>
            <person name="Zwaenepoel A."/>
            <person name="Wallace J."/>
            <person name="Van De Peer Y."/>
            <person name="Van Deynze A."/>
        </authorList>
    </citation>
    <scope>NUCLEOTIDE SEQUENCE</scope>
    <source>
        <tissue evidence="1">Leaves</tissue>
    </source>
</reference>
<gene>
    <name evidence="1" type="ORF">HU200_066357</name>
</gene>
<protein>
    <submittedName>
        <fullName evidence="1">Uncharacterized protein</fullName>
    </submittedName>
</protein>
<dbReference type="EMBL" id="JACEFO010003066">
    <property type="protein sequence ID" value="KAF8644717.1"/>
    <property type="molecule type" value="Genomic_DNA"/>
</dbReference>
<evidence type="ECO:0000313" key="2">
    <source>
        <dbReference type="Proteomes" id="UP000636709"/>
    </source>
</evidence>
<dbReference type="AlphaFoldDB" id="A0A834ZYC8"/>
<sequence>MVSGALLERQDNLIWRRVPSNAHQSWIKEPQEFQNSEYMRIHSQFKAFYAVSTQLIDSYVSLYYEIYEYTIPNS</sequence>
<accession>A0A834ZYC8</accession>
<name>A0A834ZYC8_9POAL</name>
<dbReference type="Proteomes" id="UP000636709">
    <property type="component" value="Unassembled WGS sequence"/>
</dbReference>
<proteinExistence type="predicted"/>
<organism evidence="1 2">
    <name type="scientific">Digitaria exilis</name>
    <dbReference type="NCBI Taxonomy" id="1010633"/>
    <lineage>
        <taxon>Eukaryota</taxon>
        <taxon>Viridiplantae</taxon>
        <taxon>Streptophyta</taxon>
        <taxon>Embryophyta</taxon>
        <taxon>Tracheophyta</taxon>
        <taxon>Spermatophyta</taxon>
        <taxon>Magnoliopsida</taxon>
        <taxon>Liliopsida</taxon>
        <taxon>Poales</taxon>
        <taxon>Poaceae</taxon>
        <taxon>PACMAD clade</taxon>
        <taxon>Panicoideae</taxon>
        <taxon>Panicodae</taxon>
        <taxon>Paniceae</taxon>
        <taxon>Anthephorinae</taxon>
        <taxon>Digitaria</taxon>
    </lineage>
</organism>